<evidence type="ECO:0000256" key="3">
    <source>
        <dbReference type="ARBA" id="ARBA00022833"/>
    </source>
</evidence>
<evidence type="ECO:0000313" key="9">
    <source>
        <dbReference type="Proteomes" id="UP000054928"/>
    </source>
</evidence>
<keyword evidence="2 4" id="KW-0863">Zinc-finger</keyword>
<feature type="domain" description="BRCT" evidence="6">
    <location>
        <begin position="649"/>
        <end position="709"/>
    </location>
</feature>
<evidence type="ECO:0000259" key="6">
    <source>
        <dbReference type="PROSITE" id="PS50172"/>
    </source>
</evidence>
<organism evidence="8 9">
    <name type="scientific">Plasmopara halstedii</name>
    <name type="common">Downy mildew of sunflower</name>
    <dbReference type="NCBI Taxonomy" id="4781"/>
    <lineage>
        <taxon>Eukaryota</taxon>
        <taxon>Sar</taxon>
        <taxon>Stramenopiles</taxon>
        <taxon>Oomycota</taxon>
        <taxon>Peronosporomycetes</taxon>
        <taxon>Peronosporales</taxon>
        <taxon>Peronosporaceae</taxon>
        <taxon>Plasmopara</taxon>
    </lineage>
</organism>
<proteinExistence type="predicted"/>
<evidence type="ECO:0000256" key="4">
    <source>
        <dbReference type="PROSITE-ProRule" id="PRU00322"/>
    </source>
</evidence>
<feature type="region of interest" description="Disordered" evidence="5">
    <location>
        <begin position="397"/>
        <end position="437"/>
    </location>
</feature>
<name>A0A0P1A601_PLAHL</name>
<dbReference type="InterPro" id="IPR001357">
    <property type="entry name" value="BRCT_dom"/>
</dbReference>
<dbReference type="Pfam" id="PF00533">
    <property type="entry name" value="BRCT"/>
    <property type="match status" value="2"/>
</dbReference>
<dbReference type="SUPFAM" id="SSF52113">
    <property type="entry name" value="BRCT domain"/>
    <property type="match status" value="3"/>
</dbReference>
<feature type="compositionally biased region" description="Basic and acidic residues" evidence="5">
    <location>
        <begin position="325"/>
        <end position="335"/>
    </location>
</feature>
<feature type="region of interest" description="Disordered" evidence="5">
    <location>
        <begin position="1"/>
        <end position="41"/>
    </location>
</feature>
<dbReference type="AlphaFoldDB" id="A0A0P1A601"/>
<dbReference type="RefSeq" id="XP_024571703.1">
    <property type="nucleotide sequence ID" value="XM_024723026.1"/>
</dbReference>
<keyword evidence="3" id="KW-0862">Zinc</keyword>
<dbReference type="EMBL" id="CCYD01000041">
    <property type="protein sequence ID" value="CEG35334.1"/>
    <property type="molecule type" value="Genomic_DNA"/>
</dbReference>
<keyword evidence="9" id="KW-1185">Reference proteome</keyword>
<dbReference type="PANTHER" id="PTHR14625:SF3">
    <property type="entry name" value="MICROCEPHALIN"/>
    <property type="match status" value="1"/>
</dbReference>
<sequence length="854" mass="92330">MVTAVSASLSLAPRSARMSAHTSSSAPKTSKASVRPRPRETGPLKGVVAIVDVRVGGEAQIDCSDVVSRKLREMGASTVKRLTPKITHVVLSHFTPAWKTKILKWQGSGGSMAAAAARYGLKIVSQLWVNACFVSKRCMDERPFFPVSKLTTVKQKSTTDAISKEAATTPLSNYKNLKAMNKSSRKRALSMEPMTSDAIIKILGSAIEVAEINTLRKVLDTPKKQTIQSKCVSSSAKRRKTLNGPLTQLVEDEVTVSQASEFVAESESDHQNDGNEKVIKDAVTQNIHSGRQTSPAPRIESGCLSPSSSTPATSSGDSNLTPSNHDSKQEPTARELRRKNRSSLTYGSGLMLKSGIWSCGVCGCSNPGSQRHCSDCQVSRGSTKSLNGNIATVSPAAVGDTKEHSLKTPATPSTSTLTSKTSTAEKSVTPEDASSVTMINRPSAAERASNCLMRPTVSSAAKTRNSISTAVRTIPSDTKIKSLHAAIEVQKQSPTVLSSASNQATRYTLAPGPVSLDVQPKIPLKAMDRRSSGRNTKKRARSPALNNRLATPVLKKGRQDSTHETTIGQRPLATPGSVSGFIRKHREGNSTPIPMAMSFSSTTNRTTTRKRSRNIFGITGVSSETRGVLQCAIHAIDANMANEDGYKKARVVKSVDYAAGVTHLIVGRDARRTMKVLFAIARGAWIVTEDWVFSSLEQERWLPEEDYEVTIFANKYSREHPEFRQLFKATKFFVGSKVEPSREVLQSLIQVAGGEICNQISVADICICGDASLLKRAQRMGIRAVTSKWVFDSIATMKLVDDAIYATTDALDAPVKTPSKRCREVESFGTPAFTPLKRRPDTNLGLEAHSTVPE</sequence>
<feature type="domain" description="BRCT" evidence="6">
    <location>
        <begin position="722"/>
        <end position="807"/>
    </location>
</feature>
<protein>
    <submittedName>
        <fullName evidence="8">Microcephalin-like isoform x1</fullName>
    </submittedName>
</protein>
<evidence type="ECO:0000256" key="1">
    <source>
        <dbReference type="ARBA" id="ARBA00022723"/>
    </source>
</evidence>
<dbReference type="CDD" id="cd17716">
    <property type="entry name" value="BRCT_microcephalin_rpt1"/>
    <property type="match status" value="1"/>
</dbReference>
<reference evidence="9" key="1">
    <citation type="submission" date="2014-09" db="EMBL/GenBank/DDBJ databases">
        <authorList>
            <person name="Sharma Rahul"/>
            <person name="Thines Marco"/>
        </authorList>
    </citation>
    <scope>NUCLEOTIDE SEQUENCE [LARGE SCALE GENOMIC DNA]</scope>
</reference>
<dbReference type="CDD" id="cd17736">
    <property type="entry name" value="BRCT_microcephalin_rpt2"/>
    <property type="match status" value="1"/>
</dbReference>
<dbReference type="GO" id="GO:0000278">
    <property type="term" value="P:mitotic cell cycle"/>
    <property type="evidence" value="ECO:0007669"/>
    <property type="project" value="TreeGrafter"/>
</dbReference>
<dbReference type="CDD" id="cd17751">
    <property type="entry name" value="BRCT_microcephalin_rpt3"/>
    <property type="match status" value="1"/>
</dbReference>
<evidence type="ECO:0000256" key="5">
    <source>
        <dbReference type="SAM" id="MobiDB-lite"/>
    </source>
</evidence>
<dbReference type="InterPro" id="IPR001876">
    <property type="entry name" value="Znf_RanBP2"/>
</dbReference>
<dbReference type="PROSITE" id="PS01358">
    <property type="entry name" value="ZF_RANBP2_1"/>
    <property type="match status" value="1"/>
</dbReference>
<feature type="region of interest" description="Disordered" evidence="5">
    <location>
        <begin position="555"/>
        <end position="608"/>
    </location>
</feature>
<keyword evidence="1" id="KW-0479">Metal-binding</keyword>
<accession>A0A0P1A601</accession>
<evidence type="ECO:0000256" key="2">
    <source>
        <dbReference type="ARBA" id="ARBA00022771"/>
    </source>
</evidence>
<dbReference type="STRING" id="4781.A0A0P1A601"/>
<dbReference type="Proteomes" id="UP000054928">
    <property type="component" value="Unassembled WGS sequence"/>
</dbReference>
<dbReference type="GO" id="GO:0008270">
    <property type="term" value="F:zinc ion binding"/>
    <property type="evidence" value="ECO:0007669"/>
    <property type="project" value="UniProtKB-KW"/>
</dbReference>
<evidence type="ECO:0000259" key="7">
    <source>
        <dbReference type="PROSITE" id="PS50199"/>
    </source>
</evidence>
<feature type="compositionally biased region" description="Low complexity" evidence="5">
    <location>
        <begin position="305"/>
        <end position="315"/>
    </location>
</feature>
<feature type="compositionally biased region" description="Low complexity" evidence="5">
    <location>
        <begin position="407"/>
        <end position="424"/>
    </location>
</feature>
<feature type="region of interest" description="Disordered" evidence="5">
    <location>
        <begin position="287"/>
        <end position="341"/>
    </location>
</feature>
<dbReference type="PROSITE" id="PS50199">
    <property type="entry name" value="ZF_RANBP2_2"/>
    <property type="match status" value="1"/>
</dbReference>
<dbReference type="SMART" id="SM00292">
    <property type="entry name" value="BRCT"/>
    <property type="match status" value="3"/>
</dbReference>
<dbReference type="PROSITE" id="PS50172">
    <property type="entry name" value="BRCT"/>
    <property type="match status" value="3"/>
</dbReference>
<dbReference type="InterPro" id="IPR022047">
    <property type="entry name" value="Microcephalin-like"/>
</dbReference>
<dbReference type="InterPro" id="IPR036420">
    <property type="entry name" value="BRCT_dom_sf"/>
</dbReference>
<dbReference type="PANTHER" id="PTHR14625">
    <property type="entry name" value="MICROCEPHALIN"/>
    <property type="match status" value="1"/>
</dbReference>
<dbReference type="Pfam" id="PF16589">
    <property type="entry name" value="BRCT_2"/>
    <property type="match status" value="1"/>
</dbReference>
<dbReference type="GeneID" id="36404515"/>
<feature type="compositionally biased region" description="Low complexity" evidence="5">
    <location>
        <begin position="1"/>
        <end position="33"/>
    </location>
</feature>
<evidence type="ECO:0000313" key="8">
    <source>
        <dbReference type="EMBL" id="CEG35334.1"/>
    </source>
</evidence>
<dbReference type="OrthoDB" id="2384350at2759"/>
<feature type="domain" description="RanBP2-type" evidence="7">
    <location>
        <begin position="353"/>
        <end position="382"/>
    </location>
</feature>
<dbReference type="Gene3D" id="3.40.50.10190">
    <property type="entry name" value="BRCT domain"/>
    <property type="match status" value="3"/>
</dbReference>
<dbReference type="OMA" id="VWKTKIA"/>
<feature type="domain" description="BRCT" evidence="6">
    <location>
        <begin position="39"/>
        <end position="146"/>
    </location>
</feature>